<evidence type="ECO:0000256" key="1">
    <source>
        <dbReference type="SAM" id="MobiDB-lite"/>
    </source>
</evidence>
<dbReference type="EMBL" id="CAMGYJ010000009">
    <property type="protein sequence ID" value="CAI0474529.1"/>
    <property type="molecule type" value="Genomic_DNA"/>
</dbReference>
<feature type="compositionally biased region" description="Acidic residues" evidence="1">
    <location>
        <begin position="130"/>
        <end position="159"/>
    </location>
</feature>
<evidence type="ECO:0000313" key="3">
    <source>
        <dbReference type="Proteomes" id="UP001154282"/>
    </source>
</evidence>
<proteinExistence type="predicted"/>
<feature type="region of interest" description="Disordered" evidence="1">
    <location>
        <begin position="85"/>
        <end position="224"/>
    </location>
</feature>
<name>A0AAV0PUX1_9ROSI</name>
<evidence type="ECO:0008006" key="4">
    <source>
        <dbReference type="Google" id="ProtNLM"/>
    </source>
</evidence>
<evidence type="ECO:0000313" key="2">
    <source>
        <dbReference type="EMBL" id="CAI0474529.1"/>
    </source>
</evidence>
<dbReference type="Proteomes" id="UP001154282">
    <property type="component" value="Unassembled WGS sequence"/>
</dbReference>
<gene>
    <name evidence="2" type="ORF">LITE_LOCUS40082</name>
</gene>
<reference evidence="2" key="1">
    <citation type="submission" date="2022-08" db="EMBL/GenBank/DDBJ databases">
        <authorList>
            <person name="Gutierrez-Valencia J."/>
        </authorList>
    </citation>
    <scope>NUCLEOTIDE SEQUENCE</scope>
</reference>
<protein>
    <recommendedName>
        <fullName evidence="4">CCHC-type domain-containing protein</fullName>
    </recommendedName>
</protein>
<feature type="compositionally biased region" description="Basic residues" evidence="1">
    <location>
        <begin position="85"/>
        <end position="104"/>
    </location>
</feature>
<sequence>MPPPPKLGDDHSFNTRYGSLQFLATHIFLLGAETPLSFQVARGGLTAVRDKLEMMRTTPAERESMVIPKEFERVLNPKKVLFKGCRKGKAKKQQKKKKRKCGRCGRRDGHYIKTCPEPEGYVPPARESSSDEEDDDDDLDFADNDGGDEGGDDGDDDDDQSGRPQKTGPRTRSSTMTHQQQGKSNKHTEPSVEPSAQCSERQSERTQQKRGHGKKLNNTDRARS</sequence>
<feature type="compositionally biased region" description="Polar residues" evidence="1">
    <location>
        <begin position="162"/>
        <end position="183"/>
    </location>
</feature>
<accession>A0AAV0PUX1</accession>
<dbReference type="AlphaFoldDB" id="A0AAV0PUX1"/>
<comment type="caution">
    <text evidence="2">The sequence shown here is derived from an EMBL/GenBank/DDBJ whole genome shotgun (WGS) entry which is preliminary data.</text>
</comment>
<organism evidence="2 3">
    <name type="scientific">Linum tenue</name>
    <dbReference type="NCBI Taxonomy" id="586396"/>
    <lineage>
        <taxon>Eukaryota</taxon>
        <taxon>Viridiplantae</taxon>
        <taxon>Streptophyta</taxon>
        <taxon>Embryophyta</taxon>
        <taxon>Tracheophyta</taxon>
        <taxon>Spermatophyta</taxon>
        <taxon>Magnoliopsida</taxon>
        <taxon>eudicotyledons</taxon>
        <taxon>Gunneridae</taxon>
        <taxon>Pentapetalae</taxon>
        <taxon>rosids</taxon>
        <taxon>fabids</taxon>
        <taxon>Malpighiales</taxon>
        <taxon>Linaceae</taxon>
        <taxon>Linum</taxon>
    </lineage>
</organism>
<keyword evidence="3" id="KW-1185">Reference proteome</keyword>